<dbReference type="OrthoDB" id="980055at2"/>
<feature type="transmembrane region" description="Helical" evidence="1">
    <location>
        <begin position="96"/>
        <end position="116"/>
    </location>
</feature>
<feature type="transmembrane region" description="Helical" evidence="1">
    <location>
        <begin position="16"/>
        <end position="38"/>
    </location>
</feature>
<dbReference type="EMBL" id="PDEP01000002">
    <property type="protein sequence ID" value="PEN08911.1"/>
    <property type="molecule type" value="Genomic_DNA"/>
</dbReference>
<protein>
    <recommendedName>
        <fullName evidence="4">Metal-binding protein</fullName>
    </recommendedName>
</protein>
<dbReference type="RefSeq" id="WP_098061308.1">
    <property type="nucleotide sequence ID" value="NZ_PDEP01000002.1"/>
</dbReference>
<name>A0A2H3PA48_9BACT</name>
<evidence type="ECO:0000313" key="2">
    <source>
        <dbReference type="EMBL" id="PEN08911.1"/>
    </source>
</evidence>
<evidence type="ECO:0000313" key="3">
    <source>
        <dbReference type="Proteomes" id="UP000221024"/>
    </source>
</evidence>
<dbReference type="Pfam" id="PF09948">
    <property type="entry name" value="PpoB2"/>
    <property type="match status" value="1"/>
</dbReference>
<gene>
    <name evidence="2" type="ORF">CRI93_03365</name>
</gene>
<proteinExistence type="predicted"/>
<feature type="transmembrane region" description="Helical" evidence="1">
    <location>
        <begin position="191"/>
        <end position="215"/>
    </location>
</feature>
<evidence type="ECO:0000256" key="1">
    <source>
        <dbReference type="SAM" id="Phobius"/>
    </source>
</evidence>
<sequence>MTDRASLQAVLRHDRLLILGGLAVLTLLAWGYMATMAVRMSDAPTGMLAPTWGVSDFFFAFGMWSVMMMGMMLPSASPMILTFAGICRQRDAGTPVMHTALFVSGYLLVWVGYSAGGALLQWAFHALALLTPMGASTSPLLAGGLLIIAGIFQWTPLKDACLTGCRTPMGFLMAEWQPGGRGALMMGLRHGWNCVLCCWATMMLMFVLGVMNLLWMAVLTAFCLIEKIAPAGDRVGRTAGALLVGWGVWLITSGML</sequence>
<comment type="caution">
    <text evidence="2">The sequence shown here is derived from an EMBL/GenBank/DDBJ whole genome shotgun (WGS) entry which is preliminary data.</text>
</comment>
<dbReference type="Proteomes" id="UP000221024">
    <property type="component" value="Unassembled WGS sequence"/>
</dbReference>
<keyword evidence="1" id="KW-0472">Membrane</keyword>
<keyword evidence="1" id="KW-1133">Transmembrane helix</keyword>
<feature type="transmembrane region" description="Helical" evidence="1">
    <location>
        <begin position="58"/>
        <end position="84"/>
    </location>
</feature>
<dbReference type="InterPro" id="IPR018688">
    <property type="entry name" value="PpoB2-like"/>
</dbReference>
<organism evidence="2 3">
    <name type="scientific">Longimonas halophila</name>
    <dbReference type="NCBI Taxonomy" id="1469170"/>
    <lineage>
        <taxon>Bacteria</taxon>
        <taxon>Pseudomonadati</taxon>
        <taxon>Rhodothermota</taxon>
        <taxon>Rhodothermia</taxon>
        <taxon>Rhodothermales</taxon>
        <taxon>Salisaetaceae</taxon>
        <taxon>Longimonas</taxon>
    </lineage>
</organism>
<reference evidence="2 3" key="1">
    <citation type="submission" date="2017-10" db="EMBL/GenBank/DDBJ databases">
        <title>Draft genome of Longimonas halophila.</title>
        <authorList>
            <person name="Goh K.M."/>
            <person name="Shamsir M.S."/>
            <person name="Lim S.W."/>
        </authorList>
    </citation>
    <scope>NUCLEOTIDE SEQUENCE [LARGE SCALE GENOMIC DNA]</scope>
    <source>
        <strain evidence="2 3">KCTC 42399</strain>
    </source>
</reference>
<accession>A0A2H3PA48</accession>
<keyword evidence="3" id="KW-1185">Reference proteome</keyword>
<evidence type="ECO:0008006" key="4">
    <source>
        <dbReference type="Google" id="ProtNLM"/>
    </source>
</evidence>
<dbReference type="AlphaFoldDB" id="A0A2H3PA48"/>
<keyword evidence="1" id="KW-0812">Transmembrane</keyword>